<accession>A0ABY6CKS2</accession>
<organism evidence="2 3">
    <name type="scientific">Reichenbachiella agarivorans</name>
    <dbReference type="NCBI Taxonomy" id="2979464"/>
    <lineage>
        <taxon>Bacteria</taxon>
        <taxon>Pseudomonadati</taxon>
        <taxon>Bacteroidota</taxon>
        <taxon>Cytophagia</taxon>
        <taxon>Cytophagales</taxon>
        <taxon>Reichenbachiellaceae</taxon>
        <taxon>Reichenbachiella</taxon>
    </lineage>
</organism>
<keyword evidence="1" id="KW-0472">Membrane</keyword>
<feature type="transmembrane region" description="Helical" evidence="1">
    <location>
        <begin position="41"/>
        <end position="64"/>
    </location>
</feature>
<protein>
    <submittedName>
        <fullName evidence="2">Uncharacterized protein</fullName>
    </submittedName>
</protein>
<proteinExistence type="predicted"/>
<dbReference type="Proteomes" id="UP001065174">
    <property type="component" value="Chromosome"/>
</dbReference>
<evidence type="ECO:0000256" key="1">
    <source>
        <dbReference type="SAM" id="Phobius"/>
    </source>
</evidence>
<dbReference type="RefSeq" id="WP_262308557.1">
    <property type="nucleotide sequence ID" value="NZ_CP106679.1"/>
</dbReference>
<sequence length="229" mass="25820">MGAEKIDEIFKSALSDKESEVGNDSWSKLEMMLDNRPIKKGGLWVTWSTAAVVSVLLIVGWLHWNGMTEEEHTQLVSHNYTTPDMTLEAKPVPDLSEEQSVVPMVLTGVSVKTNRKSFPAATQAHDDIVETIEDEPQIDEIAQVQVIEEQKGETSMPIKITYKKGRLQNKDVTLAVSPIDSTSKHRVKELLSQAKEFDPGNVWADIRDAKERVMEDPFGLHKEQRQKLK</sequence>
<gene>
    <name evidence="2" type="ORF">N6H18_12205</name>
</gene>
<keyword evidence="1" id="KW-1133">Transmembrane helix</keyword>
<evidence type="ECO:0000313" key="3">
    <source>
        <dbReference type="Proteomes" id="UP001065174"/>
    </source>
</evidence>
<reference evidence="2" key="1">
    <citation type="submission" date="2022-09" db="EMBL/GenBank/DDBJ databases">
        <title>Comparative genomics and taxonomic characterization of three novel marine species of genus Reichenbachiella exhibiting antioxidant and polysaccharide degradation activities.</title>
        <authorList>
            <person name="Muhammad N."/>
            <person name="Lee Y.-J."/>
            <person name="Ko J."/>
            <person name="Kim S.-G."/>
        </authorList>
    </citation>
    <scope>NUCLEOTIDE SEQUENCE</scope>
    <source>
        <strain evidence="2">BKB1-1</strain>
    </source>
</reference>
<keyword evidence="3" id="KW-1185">Reference proteome</keyword>
<name>A0ABY6CKS2_9BACT</name>
<keyword evidence="1" id="KW-0812">Transmembrane</keyword>
<evidence type="ECO:0000313" key="2">
    <source>
        <dbReference type="EMBL" id="UXP31113.1"/>
    </source>
</evidence>
<dbReference type="EMBL" id="CP106679">
    <property type="protein sequence ID" value="UXP31113.1"/>
    <property type="molecule type" value="Genomic_DNA"/>
</dbReference>